<dbReference type="HOGENOM" id="CLU_093830_0_0_5"/>
<dbReference type="AlphaFoldDB" id="M9RAR8"/>
<evidence type="ECO:0000313" key="2">
    <source>
        <dbReference type="Proteomes" id="UP000005307"/>
    </source>
</evidence>
<protein>
    <recommendedName>
        <fullName evidence="3">4Fe-4S ferredoxin-type domain-containing protein</fullName>
    </recommendedName>
</protein>
<sequence length="204" mass="22149">MTLDDIAAAAKLLHLTPLGGFHEAETTTILFGPLEPGFWAYVTQRPEFGGTDPLDNWSHATITSLAESTRSQALFPFGGRPYHPFIAWALRSGETWQSPVGLLVHRDAGLLVSYRGALRFDHRIDLPTPSSKPCDTCADQPCLTACPVSALSSTGYDVPSCKAHNETDAVCRAGCRVRMACPVSQSYGRVPAQTAFHMKAFIIE</sequence>
<evidence type="ECO:0000313" key="1">
    <source>
        <dbReference type="EMBL" id="AGI69749.1"/>
    </source>
</evidence>
<reference evidence="1 2" key="1">
    <citation type="journal article" date="2013" name="PLoS ONE">
        <title>Poles Apart: Arctic and Antarctic Octadecabacter strains Share High Genome Plasticity and a New Type of Xanthorhodopsin.</title>
        <authorList>
            <person name="Vollmers J."/>
            <person name="Voget S."/>
            <person name="Dietrich S."/>
            <person name="Gollnow K."/>
            <person name="Smits M."/>
            <person name="Meyer K."/>
            <person name="Brinkhoff T."/>
            <person name="Simon M."/>
            <person name="Daniel R."/>
        </authorList>
    </citation>
    <scope>NUCLEOTIDE SEQUENCE [LARGE SCALE GENOMIC DNA]</scope>
    <source>
        <strain evidence="1 2">307</strain>
    </source>
</reference>
<dbReference type="EMBL" id="CP003740">
    <property type="protein sequence ID" value="AGI69749.1"/>
    <property type="molecule type" value="Genomic_DNA"/>
</dbReference>
<name>M9RAR8_9RHOB</name>
<proteinExistence type="predicted"/>
<dbReference type="OrthoDB" id="8279740at2"/>
<dbReference type="eggNOG" id="COG1600">
    <property type="taxonomic scope" value="Bacteria"/>
</dbReference>
<gene>
    <name evidence="1" type="ORF">OAN307_c43810</name>
</gene>
<dbReference type="KEGG" id="oat:OAN307_c43810"/>
<accession>M9RAR8</accession>
<dbReference type="RefSeq" id="WP_015501664.1">
    <property type="nucleotide sequence ID" value="NC_020911.1"/>
</dbReference>
<dbReference type="SUPFAM" id="SSF54862">
    <property type="entry name" value="4Fe-4S ferredoxins"/>
    <property type="match status" value="1"/>
</dbReference>
<dbReference type="Proteomes" id="UP000005307">
    <property type="component" value="Chromosome"/>
</dbReference>
<dbReference type="STRING" id="391626.OAN307_c43810"/>
<keyword evidence="2" id="KW-1185">Reference proteome</keyword>
<evidence type="ECO:0008006" key="3">
    <source>
        <dbReference type="Google" id="ProtNLM"/>
    </source>
</evidence>
<organism evidence="1 2">
    <name type="scientific">Octadecabacter antarcticus 307</name>
    <dbReference type="NCBI Taxonomy" id="391626"/>
    <lineage>
        <taxon>Bacteria</taxon>
        <taxon>Pseudomonadati</taxon>
        <taxon>Pseudomonadota</taxon>
        <taxon>Alphaproteobacteria</taxon>
        <taxon>Rhodobacterales</taxon>
        <taxon>Roseobacteraceae</taxon>
        <taxon>Octadecabacter</taxon>
    </lineage>
</organism>